<dbReference type="EMBL" id="SMOG01000006">
    <property type="protein sequence ID" value="TDF73368.1"/>
    <property type="molecule type" value="Genomic_DNA"/>
</dbReference>
<sequence>MKFVDRFLTRTEQKAILAICGLALLGFILGQFDGFHNLLAKKTATPETTEELVKAVKEDKPVQIDIRTASKEELMLLPGIGEKRAQDIIDYRNQYGFKSTDDLLQIKGIGEKTLAKMLPSLLIFGNPEFTPEKIPASGQDTSQIAISDKGKNTDKTSTNQKATDAKKKTSSASVPKNQLTNIVNINTAGIEELCTLPGIGEVKAQAIIDYRNQNGKFNAVEDILNVKGIGPKTLEKIRSRIKV</sequence>
<evidence type="ECO:0000313" key="2">
    <source>
        <dbReference type="Proteomes" id="UP000294588"/>
    </source>
</evidence>
<gene>
    <name evidence="1" type="ORF">E0946_03130</name>
</gene>
<comment type="caution">
    <text evidence="1">The sequence shown here is derived from an EMBL/GenBank/DDBJ whole genome shotgun (WGS) entry which is preliminary data.</text>
</comment>
<reference evidence="1" key="1">
    <citation type="submission" date="2019-03" db="EMBL/GenBank/DDBJ databases">
        <title>Candidatus Syntrophosphaera thermopropionivorans: a novel player in syntrophic propionate oxidation during anaerobic digestion.</title>
        <authorList>
            <person name="Dyksma S."/>
        </authorList>
    </citation>
    <scope>NUCLEOTIDE SEQUENCE</scope>
    <source>
        <strain evidence="1">W5</strain>
    </source>
</reference>
<accession>A0AC61QJL1</accession>
<keyword evidence="2" id="KW-1185">Reference proteome</keyword>
<protein>
    <submittedName>
        <fullName evidence="1">Competence protein ComEA</fullName>
    </submittedName>
</protein>
<proteinExistence type="predicted"/>
<dbReference type="Proteomes" id="UP000294588">
    <property type="component" value="Unassembled WGS sequence"/>
</dbReference>
<name>A0AC61QJL1_9BACT</name>
<organism evidence="1 2">
    <name type="scientific">Candidatus Syntrophosphaera thermopropionivorans</name>
    <dbReference type="NCBI Taxonomy" id="2593015"/>
    <lineage>
        <taxon>Bacteria</taxon>
        <taxon>Pseudomonadati</taxon>
        <taxon>Candidatus Cloacimonadota</taxon>
        <taxon>Candidatus Cloacimonadia</taxon>
        <taxon>Candidatus Cloacimonadales</taxon>
        <taxon>Candidatus Cloacimonadaceae</taxon>
        <taxon>Candidatus Syntrophosphaera</taxon>
    </lineage>
</organism>
<evidence type="ECO:0000313" key="1">
    <source>
        <dbReference type="EMBL" id="TDF73368.1"/>
    </source>
</evidence>